<dbReference type="PANTHER" id="PTHR20837">
    <property type="entry name" value="CENTROSOMAL PROTEIN-RELATED"/>
    <property type="match status" value="1"/>
</dbReference>
<feature type="region of interest" description="Disordered" evidence="2">
    <location>
        <begin position="207"/>
        <end position="227"/>
    </location>
</feature>
<dbReference type="AlphaFoldDB" id="A0AAV4WBZ8"/>
<dbReference type="InterPro" id="IPR052434">
    <property type="entry name" value="Tectonic-like_complex_comp"/>
</dbReference>
<accession>A0AAV4WBZ8</accession>
<proteinExistence type="predicted"/>
<evidence type="ECO:0000256" key="2">
    <source>
        <dbReference type="SAM" id="MobiDB-lite"/>
    </source>
</evidence>
<dbReference type="GO" id="GO:0035869">
    <property type="term" value="C:ciliary transition zone"/>
    <property type="evidence" value="ECO:0007669"/>
    <property type="project" value="TreeGrafter"/>
</dbReference>
<dbReference type="InterPro" id="IPR041510">
    <property type="entry name" value="DUF5523"/>
</dbReference>
<dbReference type="Pfam" id="PF17661">
    <property type="entry name" value="DUF5523"/>
    <property type="match status" value="1"/>
</dbReference>
<dbReference type="GO" id="GO:1904491">
    <property type="term" value="P:protein localization to ciliary transition zone"/>
    <property type="evidence" value="ECO:0007669"/>
    <property type="project" value="TreeGrafter"/>
</dbReference>
<protein>
    <submittedName>
        <fullName evidence="4">Coiled-coil and C2 domain-containing protein 2A</fullName>
    </submittedName>
</protein>
<evidence type="ECO:0000259" key="3">
    <source>
        <dbReference type="Pfam" id="PF17661"/>
    </source>
</evidence>
<feature type="domain" description="DUF5523" evidence="3">
    <location>
        <begin position="145"/>
        <end position="351"/>
    </location>
</feature>
<evidence type="ECO:0000256" key="1">
    <source>
        <dbReference type="SAM" id="Coils"/>
    </source>
</evidence>
<name>A0AAV4WBZ8_CAEEX</name>
<comment type="caution">
    <text evidence="4">The sequence shown here is derived from an EMBL/GenBank/DDBJ whole genome shotgun (WGS) entry which is preliminary data.</text>
</comment>
<reference evidence="4 5" key="1">
    <citation type="submission" date="2021-06" db="EMBL/GenBank/DDBJ databases">
        <title>Caerostris extrusa draft genome.</title>
        <authorList>
            <person name="Kono N."/>
            <person name="Arakawa K."/>
        </authorList>
    </citation>
    <scope>NUCLEOTIDE SEQUENCE [LARGE SCALE GENOMIC DNA]</scope>
</reference>
<keyword evidence="5" id="KW-1185">Reference proteome</keyword>
<feature type="region of interest" description="Disordered" evidence="2">
    <location>
        <begin position="78"/>
        <end position="160"/>
    </location>
</feature>
<feature type="compositionally biased region" description="Basic and acidic residues" evidence="2">
    <location>
        <begin position="78"/>
        <end position="92"/>
    </location>
</feature>
<organism evidence="4 5">
    <name type="scientific">Caerostris extrusa</name>
    <name type="common">Bark spider</name>
    <name type="synonym">Caerostris bankana</name>
    <dbReference type="NCBI Taxonomy" id="172846"/>
    <lineage>
        <taxon>Eukaryota</taxon>
        <taxon>Metazoa</taxon>
        <taxon>Ecdysozoa</taxon>
        <taxon>Arthropoda</taxon>
        <taxon>Chelicerata</taxon>
        <taxon>Arachnida</taxon>
        <taxon>Araneae</taxon>
        <taxon>Araneomorphae</taxon>
        <taxon>Entelegynae</taxon>
        <taxon>Araneoidea</taxon>
        <taxon>Araneidae</taxon>
        <taxon>Caerostris</taxon>
    </lineage>
</organism>
<keyword evidence="1" id="KW-0175">Coiled coil</keyword>
<dbReference type="Proteomes" id="UP001054945">
    <property type="component" value="Unassembled WGS sequence"/>
</dbReference>
<dbReference type="EMBL" id="BPLR01015924">
    <property type="protein sequence ID" value="GIY79719.1"/>
    <property type="molecule type" value="Genomic_DNA"/>
</dbReference>
<feature type="coiled-coil region" evidence="1">
    <location>
        <begin position="449"/>
        <end position="490"/>
    </location>
</feature>
<sequence>MKIERNSLKSKNRDFYQEQFSFLKMATMQETKIETTAEVISEIPENIKAELRKKRKKLKEKRVKSSLEESNFDLEEIKSEPYEEIQPKRDSVGKLPKLLPQISERRLPSPPDLSSDLIYQHSNPLQPLKPIPPPRKSKKGQFFSEISSQAKHLEKDSRIKTKLKKDNKKMLLRNLYLSKTDPSFKNEEEISDYDFFTRVWDKSEEEPLAPCESSDVAEGTSQDEADSVGLIRKELQEKLTSIEVVQRESASYIPFHIKIEKEKNSFFHPSYKPVPIQMKLPEGKEPRNLQDEGFFVGKKPEVSKRSINRLENRLITQKEFQWFGDDGLVKMLPDPVCRSPIRHVVEEDAEKFPDLEYVKLKGLRNAASNLKQNMQKGMQETAINNERQLRLKQYQKDIRQTKKLRDLQEAEQKSLWKSILSTWEELKQHRQTQGFTSTSLNLIIQEIKMDKATEKEEWERELLDELEEEMEDYEASSEKLFEEYESALNKWKQWNKALYKWSMIKYQKHINLRT</sequence>
<dbReference type="PANTHER" id="PTHR20837:SF0">
    <property type="entry name" value="COILED-COIL AND C2 DOMAIN-CONTAINING PROTEIN 2A"/>
    <property type="match status" value="1"/>
</dbReference>
<dbReference type="GO" id="GO:1905515">
    <property type="term" value="P:non-motile cilium assembly"/>
    <property type="evidence" value="ECO:0007669"/>
    <property type="project" value="TreeGrafter"/>
</dbReference>
<gene>
    <name evidence="4" type="primary">Cc2d2a</name>
    <name evidence="4" type="ORF">CEXT_653161</name>
</gene>
<feature type="coiled-coil region" evidence="1">
    <location>
        <begin position="360"/>
        <end position="411"/>
    </location>
</feature>
<evidence type="ECO:0000313" key="5">
    <source>
        <dbReference type="Proteomes" id="UP001054945"/>
    </source>
</evidence>
<evidence type="ECO:0000313" key="4">
    <source>
        <dbReference type="EMBL" id="GIY79719.1"/>
    </source>
</evidence>